<dbReference type="AlphaFoldDB" id="A0A103XMZ1"/>
<gene>
    <name evidence="1" type="ORF">Ccrd_004241</name>
</gene>
<protein>
    <submittedName>
        <fullName evidence="1">Uncharacterized protein</fullName>
    </submittedName>
</protein>
<sequence>MSRRSGSCLRCCLVIFAVISALCVSGPALYWRLKKGFNLKGGSSISCTPCICDCPPPLSLLKLAPGLANLSITDVNLFYKKFLKNTTTMIQNHVGFMQI</sequence>
<comment type="caution">
    <text evidence="1">The sequence shown here is derived from an EMBL/GenBank/DDBJ whole genome shotgun (WGS) entry which is preliminary data.</text>
</comment>
<proteinExistence type="predicted"/>
<dbReference type="PANTHER" id="PTHR32254">
    <property type="entry name" value="EXPRESSED PROTEIN"/>
    <property type="match status" value="1"/>
</dbReference>
<organism evidence="1 2">
    <name type="scientific">Cynara cardunculus var. scolymus</name>
    <name type="common">Globe artichoke</name>
    <name type="synonym">Cynara scolymus</name>
    <dbReference type="NCBI Taxonomy" id="59895"/>
    <lineage>
        <taxon>Eukaryota</taxon>
        <taxon>Viridiplantae</taxon>
        <taxon>Streptophyta</taxon>
        <taxon>Embryophyta</taxon>
        <taxon>Tracheophyta</taxon>
        <taxon>Spermatophyta</taxon>
        <taxon>Magnoliopsida</taxon>
        <taxon>eudicotyledons</taxon>
        <taxon>Gunneridae</taxon>
        <taxon>Pentapetalae</taxon>
        <taxon>asterids</taxon>
        <taxon>campanulids</taxon>
        <taxon>Asterales</taxon>
        <taxon>Asteraceae</taxon>
        <taxon>Carduoideae</taxon>
        <taxon>Cardueae</taxon>
        <taxon>Carduinae</taxon>
        <taxon>Cynara</taxon>
    </lineage>
</organism>
<dbReference type="STRING" id="59895.A0A103XMZ1"/>
<dbReference type="OMA" id="CRQDETH"/>
<dbReference type="Proteomes" id="UP000243975">
    <property type="component" value="Unassembled WGS sequence"/>
</dbReference>
<dbReference type="Pfam" id="PF06364">
    <property type="entry name" value="DUF1068"/>
    <property type="match status" value="1"/>
</dbReference>
<dbReference type="EMBL" id="LEKV01004617">
    <property type="protein sequence ID" value="KVH93707.1"/>
    <property type="molecule type" value="Genomic_DNA"/>
</dbReference>
<dbReference type="PANTHER" id="PTHR32254:SF3">
    <property type="entry name" value="EXPRESSED PROTEIN-RELATED"/>
    <property type="match status" value="1"/>
</dbReference>
<reference evidence="1 2" key="1">
    <citation type="journal article" date="2016" name="Sci. Rep.">
        <title>The genome sequence of the outbreeding globe artichoke constructed de novo incorporating a phase-aware low-pass sequencing strategy of F1 progeny.</title>
        <authorList>
            <person name="Scaglione D."/>
            <person name="Reyes-Chin-Wo S."/>
            <person name="Acquadro A."/>
            <person name="Froenicke L."/>
            <person name="Portis E."/>
            <person name="Beitel C."/>
            <person name="Tirone M."/>
            <person name="Mauro R."/>
            <person name="Lo Monaco A."/>
            <person name="Mauromicale G."/>
            <person name="Faccioli P."/>
            <person name="Cattivelli L."/>
            <person name="Rieseberg L."/>
            <person name="Michelmore R."/>
            <person name="Lanteri S."/>
        </authorList>
    </citation>
    <scope>NUCLEOTIDE SEQUENCE [LARGE SCALE GENOMIC DNA]</scope>
    <source>
        <strain evidence="1">2C</strain>
    </source>
</reference>
<evidence type="ECO:0000313" key="1">
    <source>
        <dbReference type="EMBL" id="KVH93707.1"/>
    </source>
</evidence>
<dbReference type="InterPro" id="IPR010471">
    <property type="entry name" value="DUF1068"/>
</dbReference>
<accession>A0A103XMZ1</accession>
<keyword evidence="2" id="KW-1185">Reference proteome</keyword>
<evidence type="ECO:0000313" key="2">
    <source>
        <dbReference type="Proteomes" id="UP000243975"/>
    </source>
</evidence>
<dbReference type="Gramene" id="KVH93707">
    <property type="protein sequence ID" value="KVH93707"/>
    <property type="gene ID" value="Ccrd_004241"/>
</dbReference>
<name>A0A103XMZ1_CYNCS</name>